<dbReference type="GO" id="GO:0003724">
    <property type="term" value="F:RNA helicase activity"/>
    <property type="evidence" value="ECO:0007669"/>
    <property type="project" value="UniProtKB-EC"/>
</dbReference>
<evidence type="ECO:0000256" key="8">
    <source>
        <dbReference type="ARBA" id="ARBA00023128"/>
    </source>
</evidence>
<dbReference type="GO" id="GO:0045025">
    <property type="term" value="C:mitochondrial degradosome"/>
    <property type="evidence" value="ECO:0007669"/>
    <property type="project" value="TreeGrafter"/>
</dbReference>
<dbReference type="InterPro" id="IPR027417">
    <property type="entry name" value="P-loop_NTPase"/>
</dbReference>
<dbReference type="InterPro" id="IPR055206">
    <property type="entry name" value="DEXQc_SUV3"/>
</dbReference>
<feature type="region of interest" description="Disordered" evidence="10">
    <location>
        <begin position="989"/>
        <end position="1092"/>
    </location>
</feature>
<keyword evidence="13" id="KW-1185">Reference proteome</keyword>
<dbReference type="Gene3D" id="1.20.58.1080">
    <property type="match status" value="1"/>
</dbReference>
<feature type="compositionally biased region" description="Polar residues" evidence="10">
    <location>
        <begin position="727"/>
        <end position="741"/>
    </location>
</feature>
<keyword evidence="8" id="KW-0496">Mitochondrion</keyword>
<dbReference type="CDD" id="cd18805">
    <property type="entry name" value="SF2_C_suv3"/>
    <property type="match status" value="1"/>
</dbReference>
<keyword evidence="5" id="KW-0347">Helicase</keyword>
<accession>A0A316UM14</accession>
<dbReference type="PANTHER" id="PTHR12131:SF1">
    <property type="entry name" value="ATP-DEPENDENT RNA HELICASE SUPV3L1, MITOCHONDRIAL-RELATED"/>
    <property type="match status" value="1"/>
</dbReference>
<dbReference type="Gene3D" id="3.40.50.300">
    <property type="entry name" value="P-loop containing nucleotide triphosphate hydrolases"/>
    <property type="match status" value="2"/>
</dbReference>
<feature type="region of interest" description="Disordered" evidence="10">
    <location>
        <begin position="723"/>
        <end position="747"/>
    </location>
</feature>
<dbReference type="InterPro" id="IPR001650">
    <property type="entry name" value="Helicase_C-like"/>
</dbReference>
<keyword evidence="6" id="KW-0067">ATP-binding</keyword>
<dbReference type="STRING" id="1569628.A0A316UM14"/>
<evidence type="ECO:0000256" key="9">
    <source>
        <dbReference type="ARBA" id="ARBA00047984"/>
    </source>
</evidence>
<comment type="subcellular location">
    <subcellularLocation>
        <location evidence="1">Mitochondrion</location>
    </subcellularLocation>
</comment>
<gene>
    <name evidence="12" type="ORF">BDZ90DRAFT_233413</name>
</gene>
<feature type="region of interest" description="Disordered" evidence="10">
    <location>
        <begin position="37"/>
        <end position="85"/>
    </location>
</feature>
<keyword evidence="3" id="KW-0547">Nucleotide-binding</keyword>
<name>A0A316UM14_9BASI</name>
<dbReference type="SMART" id="SM00490">
    <property type="entry name" value="HELICc"/>
    <property type="match status" value="1"/>
</dbReference>
<keyword evidence="4" id="KW-0378">Hydrolase</keyword>
<protein>
    <recommendedName>
        <fullName evidence="2">RNA helicase</fullName>
        <ecNumber evidence="2">3.6.4.13</ecNumber>
    </recommendedName>
</protein>
<evidence type="ECO:0000313" key="13">
    <source>
        <dbReference type="Proteomes" id="UP000245884"/>
    </source>
</evidence>
<dbReference type="Proteomes" id="UP000245884">
    <property type="component" value="Unassembled WGS sequence"/>
</dbReference>
<dbReference type="GO" id="GO:0000965">
    <property type="term" value="P:mitochondrial RNA 3'-end processing"/>
    <property type="evidence" value="ECO:0007669"/>
    <property type="project" value="TreeGrafter"/>
</dbReference>
<dbReference type="Pfam" id="PF00271">
    <property type="entry name" value="Helicase_C"/>
    <property type="match status" value="1"/>
</dbReference>
<feature type="compositionally biased region" description="Basic and acidic residues" evidence="10">
    <location>
        <begin position="667"/>
        <end position="687"/>
    </location>
</feature>
<feature type="region of interest" description="Disordered" evidence="10">
    <location>
        <begin position="803"/>
        <end position="825"/>
    </location>
</feature>
<dbReference type="EC" id="3.6.4.13" evidence="2"/>
<dbReference type="OrthoDB" id="6692397at2759"/>
<dbReference type="PANTHER" id="PTHR12131">
    <property type="entry name" value="ATP-DEPENDENT RNA AND DNA HELICASE"/>
    <property type="match status" value="1"/>
</dbReference>
<dbReference type="InterPro" id="IPR044774">
    <property type="entry name" value="Suv3_DEXQc"/>
</dbReference>
<dbReference type="InterPro" id="IPR022192">
    <property type="entry name" value="SUV3_C"/>
</dbReference>
<dbReference type="PROSITE" id="PS51194">
    <property type="entry name" value="HELICASE_CTER"/>
    <property type="match status" value="1"/>
</dbReference>
<sequence>MINAAAIAGYSTRGATSSSSRRILSLTLPQAFHLSTSRLLTTSTHQRRQQQPQRSRSRRQEDGPSRGYSGKGRDPSSSSLTPPPTIWKASNSVIELHARKTRVPDYSLPEPAKDATVASQLEEAIKQLGRDTLISRRIRALGLSHEAAELVLKSVFTNQSKGTDSQGGHIAALLRQWVKNQRYSIEKEQRMLLSPIPSSSKSADKAVLPAPSLPLLTTARNIVDGIPASVVEQDANAVTRALLRSQTVAFLDWVQEQLAKLAADAQPSTEEPSASSPAVIAATSQHTLTLTRSLLDVRNPADLYPEARSIKRSIHLHVGPTNSGKTHGALLRLVRAHTGLYLGPLRLLAHEVWDRINNGKVAPGVSPRPCNLKTGEEEQTMGPLVGLQSSTVEMVDQKQRFDVAVIDEIQMIADPQRGHAWTTALLGVAAKEVHLCGEPSAVPLIKRLVADCGDELTVHEYERLTPLEVAEESLHGDLTKLRPGDCLVGFARSAIFTLKKRIDGIPLPAAPDGSEGGELRCALAYGSLPPELRATQARMFNEGVDANLMVATDAVGMGLNLRIKRVIFETVYKFNGKETIPLSASQIKQIAGRAGRYGMGLNGEADDASSGQALTLQEGDMDVVRAALASPRADLTRASVQPPPENIERLMALLPPDDEVFAREAEERLEREEKEERERQKDEERKQAAQRGGRGRGRSRAGGRMKVVSDALENVESILTEAEGQQEAGQGSWLNSPQTKSSKSHRQAQLRLKAAAFGRVHNVYAELSLFAAIDDSRYFLANFDQAGHSRAVALRASSIATAASSTSANDEDEDESPALVGPSQRRSVLTVSEQNAFALAPIDVRSASVLAAFALFVREYALGNLVLFDSVVERLDLLKSLSVVEALEEKMRREWDNEQSISGQKEAAEAEEPTIRQLMAYVPAWSPINDEVIRGLESLHASLGVYLWLSFRFPLAFSDRTKTAALRKRTERAIELSFEAQRAAREKRLTHLGIRGDGSQLEGQERRGRGGRRAGEGHAPLWGMEEDKPAARRGGYSFGQGREPELRLGSRRDSDGEERRFQGKRGGRGRRQEGYDDTFASSGKGRPSHRWS</sequence>
<comment type="catalytic activity">
    <reaction evidence="9">
        <text>ATP + H2O = ADP + phosphate + H(+)</text>
        <dbReference type="Rhea" id="RHEA:13065"/>
        <dbReference type="ChEBI" id="CHEBI:15377"/>
        <dbReference type="ChEBI" id="CHEBI:15378"/>
        <dbReference type="ChEBI" id="CHEBI:30616"/>
        <dbReference type="ChEBI" id="CHEBI:43474"/>
        <dbReference type="ChEBI" id="CHEBI:456216"/>
        <dbReference type="EC" id="3.6.4.13"/>
    </reaction>
</comment>
<evidence type="ECO:0000256" key="2">
    <source>
        <dbReference type="ARBA" id="ARBA00012552"/>
    </source>
</evidence>
<feature type="compositionally biased region" description="Basic and acidic residues" evidence="10">
    <location>
        <begin position="1042"/>
        <end position="1061"/>
    </location>
</feature>
<dbReference type="InterPro" id="IPR050699">
    <property type="entry name" value="RNA-DNA_Helicase"/>
</dbReference>
<evidence type="ECO:0000256" key="10">
    <source>
        <dbReference type="SAM" id="MobiDB-lite"/>
    </source>
</evidence>
<evidence type="ECO:0000256" key="7">
    <source>
        <dbReference type="ARBA" id="ARBA00022946"/>
    </source>
</evidence>
<dbReference type="GeneID" id="37028445"/>
<dbReference type="CDD" id="cd17913">
    <property type="entry name" value="DEXQc_Suv3"/>
    <property type="match status" value="1"/>
</dbReference>
<evidence type="ECO:0000256" key="1">
    <source>
        <dbReference type="ARBA" id="ARBA00004173"/>
    </source>
</evidence>
<dbReference type="Pfam" id="PF12513">
    <property type="entry name" value="SUV3_C"/>
    <property type="match status" value="1"/>
</dbReference>
<dbReference type="GO" id="GO:0005524">
    <property type="term" value="F:ATP binding"/>
    <property type="evidence" value="ECO:0007669"/>
    <property type="project" value="UniProtKB-KW"/>
</dbReference>
<evidence type="ECO:0000256" key="6">
    <source>
        <dbReference type="ARBA" id="ARBA00022840"/>
    </source>
</evidence>
<dbReference type="GO" id="GO:0016787">
    <property type="term" value="F:hydrolase activity"/>
    <property type="evidence" value="ECO:0007669"/>
    <property type="project" value="UniProtKB-KW"/>
</dbReference>
<feature type="domain" description="Helicase C-terminal" evidence="11">
    <location>
        <begin position="473"/>
        <end position="651"/>
    </location>
</feature>
<evidence type="ECO:0000313" key="12">
    <source>
        <dbReference type="EMBL" id="PWN26280.1"/>
    </source>
</evidence>
<dbReference type="SUPFAM" id="SSF52540">
    <property type="entry name" value="P-loop containing nucleoside triphosphate hydrolases"/>
    <property type="match status" value="1"/>
</dbReference>
<dbReference type="FunFam" id="3.40.50.300:FF:000269">
    <property type="entry name" value="ATP-dependent RNA helicase SUPV3L1, mitochondrial"/>
    <property type="match status" value="1"/>
</dbReference>
<feature type="compositionally biased region" description="Low complexity" evidence="10">
    <location>
        <begin position="37"/>
        <end position="54"/>
    </location>
</feature>
<evidence type="ECO:0000256" key="3">
    <source>
        <dbReference type="ARBA" id="ARBA00022741"/>
    </source>
</evidence>
<dbReference type="AlphaFoldDB" id="A0A316UM14"/>
<dbReference type="EMBL" id="KZ819672">
    <property type="protein sequence ID" value="PWN26280.1"/>
    <property type="molecule type" value="Genomic_DNA"/>
</dbReference>
<feature type="compositionally biased region" description="Basic and acidic residues" evidence="10">
    <location>
        <begin position="1003"/>
        <end position="1016"/>
    </location>
</feature>
<feature type="region of interest" description="Disordered" evidence="10">
    <location>
        <begin position="667"/>
        <end position="706"/>
    </location>
</feature>
<evidence type="ECO:0000259" key="11">
    <source>
        <dbReference type="PROSITE" id="PS51194"/>
    </source>
</evidence>
<reference evidence="12 13" key="1">
    <citation type="journal article" date="2018" name="Mol. Biol. Evol.">
        <title>Broad Genomic Sampling Reveals a Smut Pathogenic Ancestry of the Fungal Clade Ustilaginomycotina.</title>
        <authorList>
            <person name="Kijpornyongpan T."/>
            <person name="Mondo S.J."/>
            <person name="Barry K."/>
            <person name="Sandor L."/>
            <person name="Lee J."/>
            <person name="Lipzen A."/>
            <person name="Pangilinan J."/>
            <person name="LaButti K."/>
            <person name="Hainaut M."/>
            <person name="Henrissat B."/>
            <person name="Grigoriev I.V."/>
            <person name="Spatafora J.W."/>
            <person name="Aime M.C."/>
        </authorList>
    </citation>
    <scope>NUCLEOTIDE SEQUENCE [LARGE SCALE GENOMIC DNA]</scope>
    <source>
        <strain evidence="12 13">MCA 5214</strain>
    </source>
</reference>
<keyword evidence="7" id="KW-0809">Transit peptide</keyword>
<organism evidence="12 13">
    <name type="scientific">Jaminaea rosea</name>
    <dbReference type="NCBI Taxonomy" id="1569628"/>
    <lineage>
        <taxon>Eukaryota</taxon>
        <taxon>Fungi</taxon>
        <taxon>Dikarya</taxon>
        <taxon>Basidiomycota</taxon>
        <taxon>Ustilaginomycotina</taxon>
        <taxon>Exobasidiomycetes</taxon>
        <taxon>Microstromatales</taxon>
        <taxon>Microstromatales incertae sedis</taxon>
        <taxon>Jaminaea</taxon>
    </lineage>
</organism>
<dbReference type="RefSeq" id="XP_025360892.1">
    <property type="nucleotide sequence ID" value="XM_025506622.1"/>
</dbReference>
<proteinExistence type="predicted"/>
<evidence type="ECO:0000256" key="5">
    <source>
        <dbReference type="ARBA" id="ARBA00022806"/>
    </source>
</evidence>
<dbReference type="Gene3D" id="1.20.272.40">
    <property type="match status" value="1"/>
</dbReference>
<dbReference type="Pfam" id="PF22527">
    <property type="entry name" value="DEXQc_Suv3"/>
    <property type="match status" value="1"/>
</dbReference>
<feature type="compositionally biased region" description="Basic residues" evidence="10">
    <location>
        <begin position="693"/>
        <end position="703"/>
    </location>
</feature>
<evidence type="ECO:0000256" key="4">
    <source>
        <dbReference type="ARBA" id="ARBA00022801"/>
    </source>
</evidence>